<feature type="binding site" evidence="7">
    <location>
        <position position="149"/>
    </location>
    <ligand>
        <name>NAD(+)</name>
        <dbReference type="ChEBI" id="CHEBI:57540"/>
    </ligand>
</feature>
<dbReference type="InterPro" id="IPR008141">
    <property type="entry name" value="Ala_DH"/>
</dbReference>
<dbReference type="Pfam" id="PF01262">
    <property type="entry name" value="AlaDh_PNT_C"/>
    <property type="match status" value="1"/>
</dbReference>
<evidence type="ECO:0000256" key="7">
    <source>
        <dbReference type="PIRSR" id="PIRSR000183-3"/>
    </source>
</evidence>
<dbReference type="CDD" id="cd05305">
    <property type="entry name" value="L-AlaDH"/>
    <property type="match status" value="1"/>
</dbReference>
<evidence type="ECO:0000313" key="11">
    <source>
        <dbReference type="EMBL" id="CUS97633.1"/>
    </source>
</evidence>
<feature type="domain" description="Alanine dehydrogenase/pyridine nucleotide transhydrogenase NAD(H)-binding" evidence="9">
    <location>
        <begin position="164"/>
        <end position="312"/>
    </location>
</feature>
<dbReference type="Proteomes" id="UP000199197">
    <property type="component" value="Unassembled WGS sequence"/>
</dbReference>
<dbReference type="EC" id="1.4.1.1" evidence="2 5"/>
<dbReference type="InterPro" id="IPR036291">
    <property type="entry name" value="NAD(P)-bd_dom_sf"/>
</dbReference>
<evidence type="ECO:0000313" key="12">
    <source>
        <dbReference type="Proteomes" id="UP000199197"/>
    </source>
</evidence>
<feature type="binding site" evidence="7">
    <location>
        <begin position="282"/>
        <end position="285"/>
    </location>
    <ligand>
        <name>NAD(+)</name>
        <dbReference type="ChEBI" id="CHEBI:57540"/>
    </ligand>
</feature>
<feature type="binding site" evidence="7">
    <location>
        <position position="294"/>
    </location>
    <ligand>
        <name>NAD(+)</name>
        <dbReference type="ChEBI" id="CHEBI:57540"/>
    </ligand>
</feature>
<feature type="active site" description="Proton donor/acceptor" evidence="6">
    <location>
        <position position="285"/>
    </location>
</feature>
<organism evidence="11 12">
    <name type="scientific">Candidatus Chryseopegocella kryptomonas</name>
    <dbReference type="NCBI Taxonomy" id="1633643"/>
    <lineage>
        <taxon>Bacteria</taxon>
        <taxon>Pseudomonadati</taxon>
        <taxon>Candidatus Kryptoniota</taxon>
        <taxon>Candidatus Chryseopegocella</taxon>
    </lineage>
</organism>
<evidence type="ECO:0000256" key="1">
    <source>
        <dbReference type="ARBA" id="ARBA00005689"/>
    </source>
</evidence>
<dbReference type="SMART" id="SM01003">
    <property type="entry name" value="AlaDh_PNT_N"/>
    <property type="match status" value="1"/>
</dbReference>
<feature type="binding site" evidence="7">
    <location>
        <begin position="254"/>
        <end position="255"/>
    </location>
    <ligand>
        <name>NAD(+)</name>
        <dbReference type="ChEBI" id="CHEBI:57540"/>
    </ligand>
</feature>
<feature type="binding site" evidence="7">
    <location>
        <begin position="313"/>
        <end position="316"/>
    </location>
    <ligand>
        <name>NAD(+)</name>
        <dbReference type="ChEBI" id="CHEBI:57540"/>
    </ligand>
</feature>
<dbReference type="Pfam" id="PF05222">
    <property type="entry name" value="AlaDh_PNT_N"/>
    <property type="match status" value="1"/>
</dbReference>
<dbReference type="InterPro" id="IPR007886">
    <property type="entry name" value="AlaDH/PNT_N"/>
</dbReference>
<dbReference type="NCBIfam" id="TIGR00518">
    <property type="entry name" value="alaDH"/>
    <property type="match status" value="1"/>
</dbReference>
<evidence type="ECO:0000256" key="3">
    <source>
        <dbReference type="ARBA" id="ARBA00023002"/>
    </source>
</evidence>
<keyword evidence="12" id="KW-1185">Reference proteome</keyword>
<keyword evidence="7" id="KW-0547">Nucleotide-binding</keyword>
<dbReference type="GO" id="GO:0000166">
    <property type="term" value="F:nucleotide binding"/>
    <property type="evidence" value="ECO:0007669"/>
    <property type="project" value="UniProtKB-KW"/>
</dbReference>
<gene>
    <name evidence="11" type="ORF">JGI23_00327</name>
</gene>
<evidence type="ECO:0000256" key="5">
    <source>
        <dbReference type="PIRNR" id="PIRNR000183"/>
    </source>
</evidence>
<evidence type="ECO:0000259" key="9">
    <source>
        <dbReference type="SMART" id="SM01002"/>
    </source>
</evidence>
<dbReference type="RefSeq" id="WP_234697219.1">
    <property type="nucleotide sequence ID" value="NZ_CZVW01000003.1"/>
</dbReference>
<dbReference type="FunFam" id="3.40.50.720:FF:000049">
    <property type="entry name" value="Alanine dehydrogenase"/>
    <property type="match status" value="1"/>
</dbReference>
<accession>A0A0P1MPL0</accession>
<evidence type="ECO:0000259" key="10">
    <source>
        <dbReference type="SMART" id="SM01003"/>
    </source>
</evidence>
<keyword evidence="8" id="KW-0479">Metal-binding</keyword>
<keyword evidence="4 5" id="KW-0520">NAD</keyword>
<feature type="domain" description="Alanine dehydrogenase/pyridine nucleotide transhydrogenase N-terminal" evidence="10">
    <location>
        <begin position="14"/>
        <end position="152"/>
    </location>
</feature>
<dbReference type="SUPFAM" id="SSF52283">
    <property type="entry name" value="Formate/glycerate dehydrogenase catalytic domain-like"/>
    <property type="match status" value="1"/>
</dbReference>
<sequence length="385" mass="42139">MEKKSKFGTAMNIGIPKESIDTQKIFERRVALTPAGVKALVERGHEVYVESSAGEYSGFSDAEYEKMGAKIVFSREEVYKRAQMVVKVARPTEEDYNYLCEGHLLFGFLHLAVAPRKFIEILLERKITAIGYEIIELPDGRLPILQAMSEIAGQMAIVVAARYLQNEDGGRGIILGGIPGVPPATVVILGAGVVGQNAIRAALGLGAHVVVLDKDIDKLREVEKLFDKRVETAIANVYNIEKAVQFADVLIGAVLIHGALTPKIVTEEMVKKMKPGSVIIDVSIDQGGCVETSRPTTIANPVFVKYGVIHYCVPNMASNVARTATYALTNVSLPYIIEIAEKGLSQTVRERPSFGKGIYTHAGFCTNKNIAEIFNLEYKKIEELL</sequence>
<feature type="binding site" evidence="7">
    <location>
        <position position="213"/>
    </location>
    <ligand>
        <name>NAD(+)</name>
        <dbReference type="ChEBI" id="CHEBI:57540"/>
    </ligand>
</feature>
<comment type="cofactor">
    <cofactor evidence="8">
        <name>Mg(2+)</name>
        <dbReference type="ChEBI" id="CHEBI:18420"/>
    </cofactor>
    <text evidence="8">Binds 1 Mg(2+) ion per subunit.</text>
</comment>
<dbReference type="SMART" id="SM01002">
    <property type="entry name" value="AlaDh_PNT_C"/>
    <property type="match status" value="1"/>
</dbReference>
<evidence type="ECO:0000256" key="6">
    <source>
        <dbReference type="PIRSR" id="PIRSR000183-1"/>
    </source>
</evidence>
<dbReference type="GO" id="GO:0046872">
    <property type="term" value="F:metal ion binding"/>
    <property type="evidence" value="ECO:0007669"/>
    <property type="project" value="UniProtKB-KW"/>
</dbReference>
<protein>
    <recommendedName>
        <fullName evidence="2 5">Alanine dehydrogenase</fullName>
        <ecNumber evidence="2 5">1.4.1.1</ecNumber>
    </recommendedName>
</protein>
<dbReference type="GO" id="GO:0005886">
    <property type="term" value="C:plasma membrane"/>
    <property type="evidence" value="ECO:0007669"/>
    <property type="project" value="TreeGrafter"/>
</dbReference>
<dbReference type="PANTHER" id="PTHR42795">
    <property type="entry name" value="ALANINE DEHYDROGENASE"/>
    <property type="match status" value="1"/>
</dbReference>
<dbReference type="GO" id="GO:0042853">
    <property type="term" value="P:L-alanine catabolic process"/>
    <property type="evidence" value="ECO:0007669"/>
    <property type="project" value="InterPro"/>
</dbReference>
<dbReference type="AlphaFoldDB" id="A0A0P1MPL0"/>
<evidence type="ECO:0000256" key="8">
    <source>
        <dbReference type="PIRSR" id="PIRSR000183-4"/>
    </source>
</evidence>
<feature type="active site" description="Proton donor/acceptor" evidence="6">
    <location>
        <position position="110"/>
    </location>
</feature>
<feature type="binding site" evidence="7">
    <location>
        <position position="218"/>
    </location>
    <ligand>
        <name>NAD(+)</name>
        <dbReference type="ChEBI" id="CHEBI:57540"/>
    </ligand>
</feature>
<dbReference type="PROSITE" id="PS00837">
    <property type="entry name" value="ALADH_PNT_2"/>
    <property type="match status" value="1"/>
</dbReference>
<dbReference type="EMBL" id="CZVW01000003">
    <property type="protein sequence ID" value="CUS97633.1"/>
    <property type="molecule type" value="Genomic_DNA"/>
</dbReference>
<dbReference type="PIRSF" id="PIRSF000183">
    <property type="entry name" value="Alanine_dh"/>
    <property type="match status" value="1"/>
</dbReference>
<feature type="binding site" evidence="8">
    <location>
        <position position="338"/>
    </location>
    <ligand>
        <name>Mg(2+)</name>
        <dbReference type="ChEBI" id="CHEBI:18420"/>
    </ligand>
</feature>
<name>A0A0P1MPL0_9BACT</name>
<keyword evidence="3 5" id="KW-0560">Oxidoreductase</keyword>
<dbReference type="InterPro" id="IPR008143">
    <property type="entry name" value="Ala_DH/PNT_CS2"/>
</dbReference>
<dbReference type="InterPro" id="IPR007698">
    <property type="entry name" value="AlaDH/PNT_NAD(H)-bd"/>
</dbReference>
<dbReference type="Gene3D" id="3.40.50.720">
    <property type="entry name" value="NAD(P)-binding Rossmann-like Domain"/>
    <property type="match status" value="2"/>
</dbReference>
<dbReference type="PANTHER" id="PTHR42795:SF1">
    <property type="entry name" value="ALANINE DEHYDROGENASE"/>
    <property type="match status" value="1"/>
</dbReference>
<dbReference type="SUPFAM" id="SSF51735">
    <property type="entry name" value="NAD(P)-binding Rossmann-fold domains"/>
    <property type="match status" value="1"/>
</dbReference>
<evidence type="ECO:0000256" key="4">
    <source>
        <dbReference type="ARBA" id="ARBA00023027"/>
    </source>
</evidence>
<keyword evidence="8" id="KW-0460">Magnesium</keyword>
<dbReference type="GO" id="GO:0000286">
    <property type="term" value="F:alanine dehydrogenase activity"/>
    <property type="evidence" value="ECO:0007669"/>
    <property type="project" value="UniProtKB-UniRule"/>
</dbReference>
<comment type="catalytic activity">
    <reaction evidence="5">
        <text>L-alanine + NAD(+) + H2O = pyruvate + NH4(+) + NADH + H(+)</text>
        <dbReference type="Rhea" id="RHEA:18405"/>
        <dbReference type="ChEBI" id="CHEBI:15361"/>
        <dbReference type="ChEBI" id="CHEBI:15377"/>
        <dbReference type="ChEBI" id="CHEBI:15378"/>
        <dbReference type="ChEBI" id="CHEBI:28938"/>
        <dbReference type="ChEBI" id="CHEBI:57540"/>
        <dbReference type="ChEBI" id="CHEBI:57945"/>
        <dbReference type="ChEBI" id="CHEBI:57972"/>
        <dbReference type="EC" id="1.4.1.1"/>
    </reaction>
</comment>
<reference evidence="12" key="1">
    <citation type="submission" date="2015-11" db="EMBL/GenBank/DDBJ databases">
        <authorList>
            <person name="Varghese N."/>
        </authorList>
    </citation>
    <scope>NUCLEOTIDE SEQUENCE [LARGE SCALE GENOMIC DNA]</scope>
    <source>
        <strain evidence="12">JGI-23</strain>
    </source>
</reference>
<evidence type="ECO:0000256" key="2">
    <source>
        <dbReference type="ARBA" id="ARBA00012897"/>
    </source>
</evidence>
<comment type="similarity">
    <text evidence="1 5">Belongs to the AlaDH/PNT family.</text>
</comment>
<proteinExistence type="inferred from homology"/>